<gene>
    <name evidence="6" type="ORF">SDRG_08070</name>
</gene>
<evidence type="ECO:0000313" key="6">
    <source>
        <dbReference type="EMBL" id="EQC34297.1"/>
    </source>
</evidence>
<dbReference type="VEuPathDB" id="FungiDB:SDRG_08070"/>
<evidence type="ECO:0000256" key="2">
    <source>
        <dbReference type="ARBA" id="ARBA00022771"/>
    </source>
</evidence>
<dbReference type="PANTHER" id="PTHR43102">
    <property type="entry name" value="SLR1143 PROTEIN"/>
    <property type="match status" value="1"/>
</dbReference>
<dbReference type="InterPro" id="IPR000306">
    <property type="entry name" value="Znf_FYVE"/>
</dbReference>
<keyword evidence="3" id="KW-0862">Zinc</keyword>
<dbReference type="OMA" id="VCKNCIQ"/>
<dbReference type="SUPFAM" id="SSF57903">
    <property type="entry name" value="FYVE/PHD zinc finger"/>
    <property type="match status" value="2"/>
</dbReference>
<evidence type="ECO:0000256" key="1">
    <source>
        <dbReference type="ARBA" id="ARBA00022723"/>
    </source>
</evidence>
<dbReference type="InParanoid" id="T0RV71"/>
<sequence>MTTETLHRFVEPRHFAVKELATHCTVCAVEYTNWQRKHNCGMCGAVVCATCMDVRAITMPNKGAAKVAVCFACTVRCEHKYHCDTKRAAGDDEEPATETPAEYTYTASMALMDKREFLRVDALYHYYKGCPEHNHEKPVLTIECIAPVDSWVLDVHRHQCVACTRKFSTLLRKHHCRICGEVVCKNCIQFKSALSTGTDRVNIQVCKLCFLKYYFVN</sequence>
<protein>
    <recommendedName>
        <fullName evidence="5">FYVE-type domain-containing protein</fullName>
    </recommendedName>
</protein>
<dbReference type="EMBL" id="JH767155">
    <property type="protein sequence ID" value="EQC34297.1"/>
    <property type="molecule type" value="Genomic_DNA"/>
</dbReference>
<dbReference type="InterPro" id="IPR011011">
    <property type="entry name" value="Znf_FYVE_PHD"/>
</dbReference>
<dbReference type="PANTHER" id="PTHR43102:SF2">
    <property type="entry name" value="GAF DOMAIN-CONTAINING PROTEIN"/>
    <property type="match status" value="1"/>
</dbReference>
<evidence type="ECO:0000313" key="7">
    <source>
        <dbReference type="Proteomes" id="UP000030762"/>
    </source>
</evidence>
<dbReference type="GeneID" id="19948797"/>
<dbReference type="Proteomes" id="UP000030762">
    <property type="component" value="Unassembled WGS sequence"/>
</dbReference>
<dbReference type="STRING" id="1156394.T0RV71"/>
<dbReference type="Gene3D" id="3.30.40.10">
    <property type="entry name" value="Zinc/RING finger domain, C3HC4 (zinc finger)"/>
    <property type="match status" value="2"/>
</dbReference>
<evidence type="ECO:0000256" key="3">
    <source>
        <dbReference type="ARBA" id="ARBA00022833"/>
    </source>
</evidence>
<proteinExistence type="predicted"/>
<dbReference type="InterPro" id="IPR017455">
    <property type="entry name" value="Znf_FYVE-rel"/>
</dbReference>
<name>T0RV71_SAPDV</name>
<accession>T0RV71</accession>
<keyword evidence="7" id="KW-1185">Reference proteome</keyword>
<dbReference type="OrthoDB" id="957735at2759"/>
<feature type="domain" description="FYVE-type" evidence="5">
    <location>
        <begin position="154"/>
        <end position="214"/>
    </location>
</feature>
<dbReference type="InterPro" id="IPR013083">
    <property type="entry name" value="Znf_RING/FYVE/PHD"/>
</dbReference>
<feature type="domain" description="FYVE-type" evidence="5">
    <location>
        <begin position="18"/>
        <end position="78"/>
    </location>
</feature>
<dbReference type="RefSeq" id="XP_008612159.1">
    <property type="nucleotide sequence ID" value="XM_008613937.1"/>
</dbReference>
<dbReference type="Pfam" id="PF01363">
    <property type="entry name" value="FYVE"/>
    <property type="match status" value="2"/>
</dbReference>
<dbReference type="AlphaFoldDB" id="T0RV71"/>
<keyword evidence="2 4" id="KW-0863">Zinc-finger</keyword>
<reference evidence="6 7" key="1">
    <citation type="submission" date="2012-04" db="EMBL/GenBank/DDBJ databases">
        <title>The Genome Sequence of Saprolegnia declina VS20.</title>
        <authorList>
            <consortium name="The Broad Institute Genome Sequencing Platform"/>
            <person name="Russ C."/>
            <person name="Nusbaum C."/>
            <person name="Tyler B."/>
            <person name="van West P."/>
            <person name="Dieguez-Uribeondo J."/>
            <person name="de Bruijn I."/>
            <person name="Tripathy S."/>
            <person name="Jiang R."/>
            <person name="Young S.K."/>
            <person name="Zeng Q."/>
            <person name="Gargeya S."/>
            <person name="Fitzgerald M."/>
            <person name="Haas B."/>
            <person name="Abouelleil A."/>
            <person name="Alvarado L."/>
            <person name="Arachchi H.M."/>
            <person name="Berlin A."/>
            <person name="Chapman S.B."/>
            <person name="Goldberg J."/>
            <person name="Griggs A."/>
            <person name="Gujja S."/>
            <person name="Hansen M."/>
            <person name="Howarth C."/>
            <person name="Imamovic A."/>
            <person name="Larimer J."/>
            <person name="McCowen C."/>
            <person name="Montmayeur A."/>
            <person name="Murphy C."/>
            <person name="Neiman D."/>
            <person name="Pearson M."/>
            <person name="Priest M."/>
            <person name="Roberts A."/>
            <person name="Saif S."/>
            <person name="Shea T."/>
            <person name="Sisk P."/>
            <person name="Sykes S."/>
            <person name="Wortman J."/>
            <person name="Nusbaum C."/>
            <person name="Birren B."/>
        </authorList>
    </citation>
    <scope>NUCLEOTIDE SEQUENCE [LARGE SCALE GENOMIC DNA]</scope>
    <source>
        <strain evidence="6 7">VS20</strain>
    </source>
</reference>
<dbReference type="SMART" id="SM00064">
    <property type="entry name" value="FYVE"/>
    <property type="match status" value="2"/>
</dbReference>
<dbReference type="PROSITE" id="PS50178">
    <property type="entry name" value="ZF_FYVE"/>
    <property type="match status" value="2"/>
</dbReference>
<evidence type="ECO:0000256" key="4">
    <source>
        <dbReference type="PROSITE-ProRule" id="PRU00091"/>
    </source>
</evidence>
<dbReference type="eggNOG" id="KOG1786">
    <property type="taxonomic scope" value="Eukaryota"/>
</dbReference>
<dbReference type="GO" id="GO:0008270">
    <property type="term" value="F:zinc ion binding"/>
    <property type="evidence" value="ECO:0007669"/>
    <property type="project" value="UniProtKB-KW"/>
</dbReference>
<organism evidence="6 7">
    <name type="scientific">Saprolegnia diclina (strain VS20)</name>
    <dbReference type="NCBI Taxonomy" id="1156394"/>
    <lineage>
        <taxon>Eukaryota</taxon>
        <taxon>Sar</taxon>
        <taxon>Stramenopiles</taxon>
        <taxon>Oomycota</taxon>
        <taxon>Saprolegniomycetes</taxon>
        <taxon>Saprolegniales</taxon>
        <taxon>Saprolegniaceae</taxon>
        <taxon>Saprolegnia</taxon>
    </lineage>
</organism>
<evidence type="ECO:0000259" key="5">
    <source>
        <dbReference type="PROSITE" id="PS50178"/>
    </source>
</evidence>
<keyword evidence="1" id="KW-0479">Metal-binding</keyword>